<dbReference type="Gene3D" id="3.30.450.20">
    <property type="entry name" value="PAS domain"/>
    <property type="match status" value="1"/>
</dbReference>
<dbReference type="CDD" id="cd01463">
    <property type="entry name" value="vWA_VGCC_like"/>
    <property type="match status" value="1"/>
</dbReference>
<evidence type="ECO:0000256" key="8">
    <source>
        <dbReference type="ARBA" id="ARBA00022837"/>
    </source>
</evidence>
<dbReference type="Pfam" id="PF13519">
    <property type="entry name" value="VWA_2"/>
    <property type="match status" value="1"/>
</dbReference>
<evidence type="ECO:0000256" key="3">
    <source>
        <dbReference type="ARBA" id="ARBA00022568"/>
    </source>
</evidence>
<proteinExistence type="predicted"/>
<dbReference type="GO" id="GO:0005245">
    <property type="term" value="F:voltage-gated calcium channel activity"/>
    <property type="evidence" value="ECO:0007669"/>
    <property type="project" value="TreeGrafter"/>
</dbReference>
<dbReference type="SUPFAM" id="SSF53300">
    <property type="entry name" value="vWA-like"/>
    <property type="match status" value="1"/>
</dbReference>
<dbReference type="FunFam" id="3.30.450.20:FF:000057">
    <property type="entry name" value="Voltage-dependent calcium channel subunit alpha-2/delta-4"/>
    <property type="match status" value="1"/>
</dbReference>
<accession>A0A182XIL0</accession>
<dbReference type="SMART" id="SM00327">
    <property type="entry name" value="VWA"/>
    <property type="match status" value="1"/>
</dbReference>
<keyword evidence="3" id="KW-0109">Calcium transport</keyword>
<evidence type="ECO:0000259" key="17">
    <source>
        <dbReference type="PROSITE" id="PS50234"/>
    </source>
</evidence>
<dbReference type="InterPro" id="IPR013680">
    <property type="entry name" value="VDCC_a2/dsu"/>
</dbReference>
<feature type="chain" id="PRO_5008143062" description="VWFA domain-containing protein" evidence="16">
    <location>
        <begin position="29"/>
        <end position="1392"/>
    </location>
</feature>
<evidence type="ECO:0000256" key="11">
    <source>
        <dbReference type="ARBA" id="ARBA00023065"/>
    </source>
</evidence>
<feature type="signal peptide" evidence="16">
    <location>
        <begin position="1"/>
        <end position="28"/>
    </location>
</feature>
<keyword evidence="8" id="KW-0106">Calcium</keyword>
<evidence type="ECO:0000256" key="16">
    <source>
        <dbReference type="SAM" id="SignalP"/>
    </source>
</evidence>
<keyword evidence="4" id="KW-0107">Calcium channel</keyword>
<dbReference type="Proteomes" id="UP000076407">
    <property type="component" value="Unassembled WGS sequence"/>
</dbReference>
<evidence type="ECO:0000256" key="14">
    <source>
        <dbReference type="ARBA" id="ARBA00023180"/>
    </source>
</evidence>
<evidence type="ECO:0000256" key="2">
    <source>
        <dbReference type="ARBA" id="ARBA00022448"/>
    </source>
</evidence>
<keyword evidence="9" id="KW-0851">Voltage-gated channel</keyword>
<dbReference type="InterPro" id="IPR013608">
    <property type="entry name" value="VWA_N"/>
</dbReference>
<dbReference type="EnsemblMetazoa" id="AQUA009691-RA">
    <property type="protein sequence ID" value="AQUA009691-PA"/>
    <property type="gene ID" value="AQUA009691"/>
</dbReference>
<keyword evidence="11" id="KW-0406">Ion transport</keyword>
<dbReference type="Gene3D" id="3.40.50.410">
    <property type="entry name" value="von Willebrand factor, type A domain"/>
    <property type="match status" value="1"/>
</dbReference>
<keyword evidence="13" id="KW-1015">Disulfide bond</keyword>
<dbReference type="InterPro" id="IPR051173">
    <property type="entry name" value="Ca_channel_alpha-2/delta"/>
</dbReference>
<sequence>MLYTGGRSSCGILAFTFLLFFAISITRSADEPTTTIKYNVVQAWAAKLGGELWHLGDFITRRKEVEESFKQAQVVNKNGAKIVEEMAKDLKYMMDAKVSAVKLLLLAFPAQGDVLRMFDGASLLNGFGARRVIPKRFGQCPGQEELPIFMPDMRIGSYNRTHSSAAGEVVLREDFPNGWSVEITVKQCDNLQEPASCRTFLGPISHNDICAWLAANEATYAKHYAIVSPKPLCPFRKGVYNVTEHVITDELSNYLPGVGSTFWEIKTTGRAKNRQVLCTRIMDTAENTAISFDEEPVNQSFQYYNAKQMIEPGEIITTPIPMIDEDPADITTPIPPKEIVLTKKRHFFNEAVNTTVSSVHVPTNVYDRATEVIKAIKWSEALDSIFYNNYIGDPTLTWQYFGSSSGFLRQFPATKWEQDPVDLYDCRLRSWYIEAANSPKDMLILVDSSGSMTGQRKDIAKHVVSNILDTLGPNDYVNIFTFSEEVAEVVPCFRDTLVQANMGNIRELKLGMDNIETNEIANVSAALTRAFELLEQFRETRNGARCNQAIMLVSDGVPYSFDEVFEQFNWKELPFIPVRVFTYLIGREVADVKEIKEMACRNQGYYVHLSTMAEVREEVLNYIPVIARPLVLNKREHPVVWSEIYADVEDPKMTDWLWEIKERAEQKERFIDYRKNRVLFYSPEEQHRRMIMKQRMNQDPYSNTQKYNFMTTVSVPVFDRRENATRVANILGVAGADVPIAEIKKYLKPHLLGVNGYAFIVTNNGYILTHPDFRPVFQDILKPAYNTVDMIEVELTDDDQGPREFNNQLLNMRESIINQSTGAKWIRVKYHFDEMKRVSRTKRQYYWTPIKNTPFTLVVTYPETYGLNRLQIRTEDEIHRIHAKGSNVASFFTGNNWKIHPDWVYCKYLNEHPNETFATPELELKHFLERMKLGGWKWPSNRTPPPPEHAMFCDRGLMQALVYDAKVTEWFSKNVSGSGGNKDEKGNEFKQRFGITVSFLATHSGLTRWQEYATGADESKQAEPDFSETHNRAIDEVWYKRAVELYYSNRNRKGADGENGKDDSDRNSFVYSVPFDAGNRNDTLVTASHAIFHADGAREAPVAVVGFQFHHSALYTLFKNITSQCGHGDPRCEKTCFTGDYQCYVIDNNGFVVISEQLQETGAFFGEVKPAFMQRLLDDSIFRNVTVYDYQAVCFMAKGSINLGTVLQTPLRLLWWLLTNTFSYLLGDLDDPTLNRYKEPEFNKVLINRTRPEPCDHVITLYELNMDVDPSVYTKEAHQCERPYVVLPIPSSNLLLLVLDTLCPLPTHVPQLSTWPVEHDYNASLACHKARSDPLPRRRPLTCINKHANESVIELCGDGSIPRLNVALLLALLAFGQCIGRRYTAGALFAYL</sequence>
<keyword evidence="19" id="KW-1185">Reference proteome</keyword>
<dbReference type="GO" id="GO:0005891">
    <property type="term" value="C:voltage-gated calcium channel complex"/>
    <property type="evidence" value="ECO:0007669"/>
    <property type="project" value="TreeGrafter"/>
</dbReference>
<evidence type="ECO:0000256" key="9">
    <source>
        <dbReference type="ARBA" id="ARBA00022882"/>
    </source>
</evidence>
<evidence type="ECO:0000256" key="5">
    <source>
        <dbReference type="ARBA" id="ARBA00022692"/>
    </source>
</evidence>
<keyword evidence="5" id="KW-0812">Transmembrane</keyword>
<dbReference type="InterPro" id="IPR036465">
    <property type="entry name" value="vWFA_dom_sf"/>
</dbReference>
<evidence type="ECO:0000256" key="4">
    <source>
        <dbReference type="ARBA" id="ARBA00022673"/>
    </source>
</evidence>
<name>A0A182XIL0_ANOQN</name>
<keyword evidence="14" id="KW-0325">Glycoprotein</keyword>
<comment type="subcellular location">
    <subcellularLocation>
        <location evidence="1">Membrane</location>
        <topology evidence="1">Single-pass type I membrane protein</topology>
    </subcellularLocation>
</comment>
<dbReference type="Pfam" id="PF08399">
    <property type="entry name" value="VWA_N"/>
    <property type="match status" value="1"/>
</dbReference>
<evidence type="ECO:0000256" key="15">
    <source>
        <dbReference type="ARBA" id="ARBA00023303"/>
    </source>
</evidence>
<feature type="domain" description="VWFA" evidence="17">
    <location>
        <begin position="441"/>
        <end position="623"/>
    </location>
</feature>
<keyword evidence="10" id="KW-1133">Transmembrane helix</keyword>
<dbReference type="PROSITE" id="PS50234">
    <property type="entry name" value="VWFA"/>
    <property type="match status" value="1"/>
</dbReference>
<dbReference type="PANTHER" id="PTHR10166">
    <property type="entry name" value="VOLTAGE-DEPENDENT CALCIUM CHANNEL SUBUNIT ALPHA-2/DELTA-RELATED"/>
    <property type="match status" value="1"/>
</dbReference>
<dbReference type="GO" id="GO:0046872">
    <property type="term" value="F:metal ion binding"/>
    <property type="evidence" value="ECO:0007669"/>
    <property type="project" value="UniProtKB-KW"/>
</dbReference>
<keyword evidence="12" id="KW-0472">Membrane</keyword>
<keyword evidence="2" id="KW-0813">Transport</keyword>
<evidence type="ECO:0000256" key="6">
    <source>
        <dbReference type="ARBA" id="ARBA00022723"/>
    </source>
</evidence>
<keyword evidence="7 16" id="KW-0732">Signal</keyword>
<organism evidence="18 19">
    <name type="scientific">Anopheles quadriannulatus</name>
    <name type="common">Mosquito</name>
    <dbReference type="NCBI Taxonomy" id="34691"/>
    <lineage>
        <taxon>Eukaryota</taxon>
        <taxon>Metazoa</taxon>
        <taxon>Ecdysozoa</taxon>
        <taxon>Arthropoda</taxon>
        <taxon>Hexapoda</taxon>
        <taxon>Insecta</taxon>
        <taxon>Pterygota</taxon>
        <taxon>Neoptera</taxon>
        <taxon>Endopterygota</taxon>
        <taxon>Diptera</taxon>
        <taxon>Nematocera</taxon>
        <taxon>Culicoidea</taxon>
        <taxon>Culicidae</taxon>
        <taxon>Anophelinae</taxon>
        <taxon>Anopheles</taxon>
    </lineage>
</organism>
<evidence type="ECO:0000256" key="13">
    <source>
        <dbReference type="ARBA" id="ARBA00023157"/>
    </source>
</evidence>
<dbReference type="InterPro" id="IPR002035">
    <property type="entry name" value="VWF_A"/>
</dbReference>
<protein>
    <recommendedName>
        <fullName evidence="17">VWFA domain-containing protein</fullName>
    </recommendedName>
</protein>
<evidence type="ECO:0000313" key="19">
    <source>
        <dbReference type="Proteomes" id="UP000076407"/>
    </source>
</evidence>
<keyword evidence="15" id="KW-0407">Ion channel</keyword>
<dbReference type="FunFam" id="3.40.50.410:FF:000007">
    <property type="entry name" value="Calcium voltage-gated channel auxiliary subunit alpha2delta 3"/>
    <property type="match status" value="1"/>
</dbReference>
<evidence type="ECO:0000256" key="12">
    <source>
        <dbReference type="ARBA" id="ARBA00023136"/>
    </source>
</evidence>
<evidence type="ECO:0000313" key="18">
    <source>
        <dbReference type="EnsemblMetazoa" id="AQUA009691-PA"/>
    </source>
</evidence>
<dbReference type="CDD" id="cd12912">
    <property type="entry name" value="PDC2_MCP_like"/>
    <property type="match status" value="1"/>
</dbReference>
<dbReference type="VEuPathDB" id="VectorBase:AQUA009691"/>
<evidence type="ECO:0000256" key="7">
    <source>
        <dbReference type="ARBA" id="ARBA00022729"/>
    </source>
</evidence>
<evidence type="ECO:0000256" key="10">
    <source>
        <dbReference type="ARBA" id="ARBA00022989"/>
    </source>
</evidence>
<dbReference type="PANTHER" id="PTHR10166:SF63">
    <property type="entry name" value="STRAIGHTJACKET, ISOFORM C"/>
    <property type="match status" value="1"/>
</dbReference>
<dbReference type="STRING" id="34691.A0A182XIL0"/>
<dbReference type="Pfam" id="PF08473">
    <property type="entry name" value="VGCC_alpha2"/>
    <property type="match status" value="1"/>
</dbReference>
<reference evidence="18" key="1">
    <citation type="submission" date="2020-05" db="UniProtKB">
        <authorList>
            <consortium name="EnsemblMetazoa"/>
        </authorList>
    </citation>
    <scope>IDENTIFICATION</scope>
    <source>
        <strain evidence="18">SANGQUA</strain>
    </source>
</reference>
<keyword evidence="6" id="KW-0479">Metal-binding</keyword>
<evidence type="ECO:0000256" key="1">
    <source>
        <dbReference type="ARBA" id="ARBA00004479"/>
    </source>
</evidence>